<feature type="transmembrane region" description="Helical" evidence="1">
    <location>
        <begin position="166"/>
        <end position="187"/>
    </location>
</feature>
<reference evidence="2" key="2">
    <citation type="submission" date="2022-10" db="EMBL/GenBank/DDBJ databases">
        <authorList>
            <consortium name="ENA_rothamsted_submissions"/>
            <consortium name="culmorum"/>
            <person name="King R."/>
        </authorList>
    </citation>
    <scope>NUCLEOTIDE SEQUENCE</scope>
</reference>
<evidence type="ECO:0000313" key="3">
    <source>
        <dbReference type="Proteomes" id="UP001153714"/>
    </source>
</evidence>
<evidence type="ECO:0000313" key="2">
    <source>
        <dbReference type="EMBL" id="CAG9788007.1"/>
    </source>
</evidence>
<sequence length="249" mass="27286">MGCTREVCTADKTFIFINIAFAMYSGALLATAARLAWDPSTYSWFRFLCEAQYRVSCAYVLAAGLWLAGLVYLAAAAAHRAAANCLRLYAAGVACLAASEVAYGAWMAASLAAWWRDAPQAELARRGMDLMHDIKPALLAIERYREFARPVYDMIEEVEREAPNNAYVIILFGILGAVLQVAAFVMACRLARRPLAHEAAEGVCGACAVPEKRPCARACDDDSDGDRDPPPGWRKRANIGMYTILDKIF</sequence>
<name>A0A9N9R2H8_9NEOP</name>
<dbReference type="AlphaFoldDB" id="A0A9N9R2H8"/>
<evidence type="ECO:0000256" key="1">
    <source>
        <dbReference type="SAM" id="Phobius"/>
    </source>
</evidence>
<keyword evidence="1" id="KW-0472">Membrane</keyword>
<reference evidence="2" key="1">
    <citation type="submission" date="2021-12" db="EMBL/GenBank/DDBJ databases">
        <authorList>
            <person name="King R."/>
        </authorList>
    </citation>
    <scope>NUCLEOTIDE SEQUENCE</scope>
</reference>
<keyword evidence="1" id="KW-1133">Transmembrane helix</keyword>
<dbReference type="EMBL" id="OU893349">
    <property type="protein sequence ID" value="CAG9788007.1"/>
    <property type="molecule type" value="Genomic_DNA"/>
</dbReference>
<organism evidence="2 3">
    <name type="scientific">Diatraea saccharalis</name>
    <name type="common">sugarcane borer</name>
    <dbReference type="NCBI Taxonomy" id="40085"/>
    <lineage>
        <taxon>Eukaryota</taxon>
        <taxon>Metazoa</taxon>
        <taxon>Ecdysozoa</taxon>
        <taxon>Arthropoda</taxon>
        <taxon>Hexapoda</taxon>
        <taxon>Insecta</taxon>
        <taxon>Pterygota</taxon>
        <taxon>Neoptera</taxon>
        <taxon>Endopterygota</taxon>
        <taxon>Lepidoptera</taxon>
        <taxon>Glossata</taxon>
        <taxon>Ditrysia</taxon>
        <taxon>Pyraloidea</taxon>
        <taxon>Crambidae</taxon>
        <taxon>Crambinae</taxon>
        <taxon>Diatraea</taxon>
    </lineage>
</organism>
<protein>
    <submittedName>
        <fullName evidence="2">Uncharacterized protein</fullName>
    </submittedName>
</protein>
<feature type="transmembrane region" description="Helical" evidence="1">
    <location>
        <begin position="53"/>
        <end position="76"/>
    </location>
</feature>
<gene>
    <name evidence="2" type="ORF">DIATSA_LOCUS5850</name>
</gene>
<keyword evidence="3" id="KW-1185">Reference proteome</keyword>
<dbReference type="Proteomes" id="UP001153714">
    <property type="component" value="Chromosome 18"/>
</dbReference>
<keyword evidence="1" id="KW-0812">Transmembrane</keyword>
<accession>A0A9N9R2H8</accession>
<feature type="transmembrane region" description="Helical" evidence="1">
    <location>
        <begin position="14"/>
        <end position="33"/>
    </location>
</feature>
<dbReference type="OrthoDB" id="7429108at2759"/>
<proteinExistence type="predicted"/>
<feature type="transmembrane region" description="Helical" evidence="1">
    <location>
        <begin position="88"/>
        <end position="115"/>
    </location>
</feature>